<sequence length="133" mass="15130">MSETPQPPRAVWRRVAPPKAPAPATGGVPDFFSADRDRMRVCGEEGVSDAEFMRSLAKAEEEQSERAKAYWAEQERRRKDEEEARKKEKKRAAEEDDDVKVAERYRNDRYSVKLLRQENTAWGGSGDDSGILG</sequence>
<keyword evidence="3" id="KW-1185">Reference proteome</keyword>
<proteinExistence type="predicted"/>
<evidence type="ECO:0000313" key="2">
    <source>
        <dbReference type="EMBL" id="SFF29240.1"/>
    </source>
</evidence>
<dbReference type="AlphaFoldDB" id="A0A1I2HIX1"/>
<feature type="region of interest" description="Disordered" evidence="1">
    <location>
        <begin position="61"/>
        <end position="102"/>
    </location>
</feature>
<feature type="compositionally biased region" description="Low complexity" evidence="1">
    <location>
        <begin position="9"/>
        <end position="29"/>
    </location>
</feature>
<gene>
    <name evidence="2" type="ORF">SAMN05421541_108209</name>
</gene>
<dbReference type="STRING" id="35752.SAMN05421541_108209"/>
<evidence type="ECO:0000256" key="1">
    <source>
        <dbReference type="SAM" id="MobiDB-lite"/>
    </source>
</evidence>
<dbReference type="RefSeq" id="WP_093617060.1">
    <property type="nucleotide sequence ID" value="NZ_BOMT01000106.1"/>
</dbReference>
<protein>
    <submittedName>
        <fullName evidence="2">Uncharacterized protein</fullName>
    </submittedName>
</protein>
<accession>A0A1I2HIX1</accession>
<dbReference type="Proteomes" id="UP000199645">
    <property type="component" value="Unassembled WGS sequence"/>
</dbReference>
<dbReference type="EMBL" id="FONV01000008">
    <property type="protein sequence ID" value="SFF29240.1"/>
    <property type="molecule type" value="Genomic_DNA"/>
</dbReference>
<reference evidence="2 3" key="1">
    <citation type="submission" date="2016-10" db="EMBL/GenBank/DDBJ databases">
        <authorList>
            <person name="de Groot N.N."/>
        </authorList>
    </citation>
    <scope>NUCLEOTIDE SEQUENCE [LARGE SCALE GENOMIC DNA]</scope>
    <source>
        <strain evidence="2 3">DSM 43019</strain>
    </source>
</reference>
<dbReference type="OrthoDB" id="3298706at2"/>
<feature type="region of interest" description="Disordered" evidence="1">
    <location>
        <begin position="1"/>
        <end position="32"/>
    </location>
</feature>
<evidence type="ECO:0000313" key="3">
    <source>
        <dbReference type="Proteomes" id="UP000199645"/>
    </source>
</evidence>
<name>A0A1I2HIX1_9ACTN</name>
<feature type="compositionally biased region" description="Basic and acidic residues" evidence="1">
    <location>
        <begin position="61"/>
        <end position="86"/>
    </location>
</feature>
<organism evidence="2 3">
    <name type="scientific">Actinoplanes philippinensis</name>
    <dbReference type="NCBI Taxonomy" id="35752"/>
    <lineage>
        <taxon>Bacteria</taxon>
        <taxon>Bacillati</taxon>
        <taxon>Actinomycetota</taxon>
        <taxon>Actinomycetes</taxon>
        <taxon>Micromonosporales</taxon>
        <taxon>Micromonosporaceae</taxon>
        <taxon>Actinoplanes</taxon>
    </lineage>
</organism>